<evidence type="ECO:0000256" key="1">
    <source>
        <dbReference type="SAM" id="MobiDB-lite"/>
    </source>
</evidence>
<dbReference type="OrthoDB" id="2802215at2759"/>
<evidence type="ECO:0008006" key="4">
    <source>
        <dbReference type="Google" id="ProtNLM"/>
    </source>
</evidence>
<proteinExistence type="predicted"/>
<name>A0A7J0FIU6_9ERIC</name>
<feature type="region of interest" description="Disordered" evidence="1">
    <location>
        <begin position="344"/>
        <end position="424"/>
    </location>
</feature>
<evidence type="ECO:0000313" key="2">
    <source>
        <dbReference type="EMBL" id="GFY98612.1"/>
    </source>
</evidence>
<dbReference type="EMBL" id="BJWL01000013">
    <property type="protein sequence ID" value="GFY98612.1"/>
    <property type="molecule type" value="Genomic_DNA"/>
</dbReference>
<evidence type="ECO:0000313" key="3">
    <source>
        <dbReference type="Proteomes" id="UP000585474"/>
    </source>
</evidence>
<accession>A0A7J0FIU6</accession>
<feature type="compositionally biased region" description="Basic and acidic residues" evidence="1">
    <location>
        <begin position="344"/>
        <end position="356"/>
    </location>
</feature>
<keyword evidence="3" id="KW-1185">Reference proteome</keyword>
<sequence>MGFVSARFTGSRSSEKPYHRLQLQLLQGFMFNEPSLPDKPPEAFFPPRLTLRQLENVPLDICGIKLDGTNYLIWSRTFTLAIEARGMSEFIEEHGFQAVCTVNAASWLKRLEKERVYDFLACLDVEYDQIRVQVLGRVPFPSLGEGVSYRLALVMGLTIVSHSSVITARTPTIPGISVGSYMAVLLVGEGVNAVVVVEVGGFSQGEMQALRRLMAQADSSPTITPTSTSSYFAHTDISANAFTVSSSVPWIIDSGASDHMTGCDKDKELKTGKVIGNGKAHGGLYFLESPPHSPMSCGLALQADKGQLVLVLHNVAERKNRHLAEGKHRQEEEIFSGEGEKLFYDHGDRSKEKSGEEPIYPVKATRDKEASPHRLQGSNLKTYTRREKGKSSCVIPPCQLQSPASVPDSPADSSGNDSSSIEPSLVNSVDLSIALQKGVRSCTQHPI</sequence>
<reference evidence="2 3" key="1">
    <citation type="submission" date="2019-07" db="EMBL/GenBank/DDBJ databases">
        <title>De Novo Assembly of kiwifruit Actinidia rufa.</title>
        <authorList>
            <person name="Sugita-Konishi S."/>
            <person name="Sato K."/>
            <person name="Mori E."/>
            <person name="Abe Y."/>
            <person name="Kisaki G."/>
            <person name="Hamano K."/>
            <person name="Suezawa K."/>
            <person name="Otani M."/>
            <person name="Fukuda T."/>
            <person name="Manabe T."/>
            <person name="Gomi K."/>
            <person name="Tabuchi M."/>
            <person name="Akimitsu K."/>
            <person name="Kataoka I."/>
        </authorList>
    </citation>
    <scope>NUCLEOTIDE SEQUENCE [LARGE SCALE GENOMIC DNA]</scope>
    <source>
        <strain evidence="3">cv. Fuchu</strain>
    </source>
</reference>
<comment type="caution">
    <text evidence="2">The sequence shown here is derived from an EMBL/GenBank/DDBJ whole genome shotgun (WGS) entry which is preliminary data.</text>
</comment>
<dbReference type="Proteomes" id="UP000585474">
    <property type="component" value="Unassembled WGS sequence"/>
</dbReference>
<feature type="compositionally biased region" description="Low complexity" evidence="1">
    <location>
        <begin position="402"/>
        <end position="424"/>
    </location>
</feature>
<dbReference type="AlphaFoldDB" id="A0A7J0FIU6"/>
<gene>
    <name evidence="2" type="ORF">Acr_13g0000130</name>
</gene>
<protein>
    <recommendedName>
        <fullName evidence="4">Retrotransposon Copia-like N-terminal domain-containing protein</fullName>
    </recommendedName>
</protein>
<organism evidence="2 3">
    <name type="scientific">Actinidia rufa</name>
    <dbReference type="NCBI Taxonomy" id="165716"/>
    <lineage>
        <taxon>Eukaryota</taxon>
        <taxon>Viridiplantae</taxon>
        <taxon>Streptophyta</taxon>
        <taxon>Embryophyta</taxon>
        <taxon>Tracheophyta</taxon>
        <taxon>Spermatophyta</taxon>
        <taxon>Magnoliopsida</taxon>
        <taxon>eudicotyledons</taxon>
        <taxon>Gunneridae</taxon>
        <taxon>Pentapetalae</taxon>
        <taxon>asterids</taxon>
        <taxon>Ericales</taxon>
        <taxon>Actinidiaceae</taxon>
        <taxon>Actinidia</taxon>
    </lineage>
</organism>